<dbReference type="PANTHER" id="PTHR12062">
    <property type="entry name" value="N-ACETYLGLUCOSAMINYLTRANSFERASE VI"/>
    <property type="match status" value="1"/>
</dbReference>
<keyword evidence="8" id="KW-1185">Reference proteome</keyword>
<dbReference type="GO" id="GO:0005795">
    <property type="term" value="C:Golgi stack"/>
    <property type="evidence" value="ECO:0007669"/>
    <property type="project" value="TreeGrafter"/>
</dbReference>
<evidence type="ECO:0000313" key="8">
    <source>
        <dbReference type="Proteomes" id="UP000791440"/>
    </source>
</evidence>
<evidence type="ECO:0000256" key="3">
    <source>
        <dbReference type="ARBA" id="ARBA00022679"/>
    </source>
</evidence>
<gene>
    <name evidence="7" type="ORF">O3G_MSEX004705</name>
</gene>
<sequence length="1029" mass="118453">MFNRSSSDLPPSSSINYKNLQEDSQTSTSEAFELIPIEPQQGAACAWEPVPFEQLLASADNLASLSTERTSISSDIFDDPKDEASTHFHTCDDESSTPDSLYVELLCPHCATLPQHTDPEKNFAVIKQWLRANKAVQSYSQLSLNKLQRVKKLLTKTFVAICCARHISELRRLVFCKPPKEPLWSWHDCKIFFIYGDHDKETLKALCEKPQKSNWLAKRDCFHSLKECSRSNSCYNSHWSFEFKTVVTRRRSKSEALRPTFKRGRFIRAQRQRSASVPDFRCIYKRRKVLRFSVEKETAPTPEEKPKKKIFPKIKPRTQNRSYQPLEFVSDDRKFVGDRPHRGDAFGGVYVGPECQVNNKRYVATSAVIEGSGETSKNLVHLINRDLEARNILRPPCRLHFPPYVSSSSSESEYFEATSIRDTFSPSIGRYFDVESFGEADPFSARLSHFEAAGTAGNNYRNERLYRHITLPGQHWPAANNRSWEFRRRKSTMPKCITRRFMQCCCKIIAVACLLAIISSYIYLFTHEHKIMQQLANMRHRMQYLQSQYKNEQKIVNSLKDEIHSRNDSEANSTTESPQVTSLLKNLTDYELTSKGTIVNGAHVKHYVSLNDFNGIYTSNEKYYKPAFYIKSNRDVANVVVGIPSIKREKDNYLPTTLKFLVEGLSEEEYRNTLIMIFIGEVDFDYVLEVSMMLERNFYKEMKDGLIEVLSPEKNFYPDMDKLPVTLGDPPSRVQWRSKQNLDALFLMSVARFRGLHYLMMEDDVVAKPNYMQDIVGFITSSTASHPDWVLIDFSPIGGIGKMFKTTDLAHFTAYLELFFYNMPLDWLVDSYIANRACGIDKISKDCVDKKAKIRIQYKSSLFQHIGLHSSLKGKLQKVKDNKFGTLPTFVPHSNPPVIDIKTTIEEKSDHKIIDAYNGKTYFWGIFPKKDDYIEFIFKEPIALRRFAIYSGNLEHLDDIFKDADVSLKKNGQDDYTVITKFTDLGIAKAEVADYFGPVTSLKIHVNNDHDKWVIISEIKIKTGDPAHQ</sequence>
<comment type="pathway">
    <text evidence="1">Protein modification; protein glycosylation.</text>
</comment>
<evidence type="ECO:0000256" key="4">
    <source>
        <dbReference type="SAM" id="MobiDB-lite"/>
    </source>
</evidence>
<dbReference type="InterPro" id="IPR057279">
    <property type="entry name" value="MGAT4"/>
</dbReference>
<feature type="domain" description="MGAT4 A/B/C C-terminal" evidence="6">
    <location>
        <begin position="900"/>
        <end position="1018"/>
    </location>
</feature>
<dbReference type="Proteomes" id="UP000791440">
    <property type="component" value="Unassembled WGS sequence"/>
</dbReference>
<dbReference type="GO" id="GO:0008375">
    <property type="term" value="F:acetylglucosaminyltransferase activity"/>
    <property type="evidence" value="ECO:0007669"/>
    <property type="project" value="TreeGrafter"/>
</dbReference>
<comment type="caution">
    <text evidence="7">The sequence shown here is derived from an EMBL/GenBank/DDBJ whole genome shotgun (WGS) entry which is preliminary data.</text>
</comment>
<dbReference type="Pfam" id="PF23524">
    <property type="entry name" value="MGAT4A_C"/>
    <property type="match status" value="1"/>
</dbReference>
<reference evidence="7" key="1">
    <citation type="journal article" date="2016" name="Insect Biochem. Mol. Biol.">
        <title>Multifaceted biological insights from a draft genome sequence of the tobacco hornworm moth, Manduca sexta.</title>
        <authorList>
            <person name="Kanost M.R."/>
            <person name="Arrese E.L."/>
            <person name="Cao X."/>
            <person name="Chen Y.R."/>
            <person name="Chellapilla S."/>
            <person name="Goldsmith M.R."/>
            <person name="Grosse-Wilde E."/>
            <person name="Heckel D.G."/>
            <person name="Herndon N."/>
            <person name="Jiang H."/>
            <person name="Papanicolaou A."/>
            <person name="Qu J."/>
            <person name="Soulages J.L."/>
            <person name="Vogel H."/>
            <person name="Walters J."/>
            <person name="Waterhouse R.M."/>
            <person name="Ahn S.J."/>
            <person name="Almeida F.C."/>
            <person name="An C."/>
            <person name="Aqrawi P."/>
            <person name="Bretschneider A."/>
            <person name="Bryant W.B."/>
            <person name="Bucks S."/>
            <person name="Chao H."/>
            <person name="Chevignon G."/>
            <person name="Christen J.M."/>
            <person name="Clarke D.F."/>
            <person name="Dittmer N.T."/>
            <person name="Ferguson L.C.F."/>
            <person name="Garavelou S."/>
            <person name="Gordon K.H.J."/>
            <person name="Gunaratna R.T."/>
            <person name="Han Y."/>
            <person name="Hauser F."/>
            <person name="He Y."/>
            <person name="Heidel-Fischer H."/>
            <person name="Hirsh A."/>
            <person name="Hu Y."/>
            <person name="Jiang H."/>
            <person name="Kalra D."/>
            <person name="Klinner C."/>
            <person name="Konig C."/>
            <person name="Kovar C."/>
            <person name="Kroll A.R."/>
            <person name="Kuwar S.S."/>
            <person name="Lee S.L."/>
            <person name="Lehman R."/>
            <person name="Li K."/>
            <person name="Li Z."/>
            <person name="Liang H."/>
            <person name="Lovelace S."/>
            <person name="Lu Z."/>
            <person name="Mansfield J.H."/>
            <person name="McCulloch K.J."/>
            <person name="Mathew T."/>
            <person name="Morton B."/>
            <person name="Muzny D.M."/>
            <person name="Neunemann D."/>
            <person name="Ongeri F."/>
            <person name="Pauchet Y."/>
            <person name="Pu L.L."/>
            <person name="Pyrousis I."/>
            <person name="Rao X.J."/>
            <person name="Redding A."/>
            <person name="Roesel C."/>
            <person name="Sanchez-Gracia A."/>
            <person name="Schaack S."/>
            <person name="Shukla A."/>
            <person name="Tetreau G."/>
            <person name="Wang Y."/>
            <person name="Xiong G.H."/>
            <person name="Traut W."/>
            <person name="Walsh T.K."/>
            <person name="Worley K.C."/>
            <person name="Wu D."/>
            <person name="Wu W."/>
            <person name="Wu Y.Q."/>
            <person name="Zhang X."/>
            <person name="Zou Z."/>
            <person name="Zucker H."/>
            <person name="Briscoe A.D."/>
            <person name="Burmester T."/>
            <person name="Clem R.J."/>
            <person name="Feyereisen R."/>
            <person name="Grimmelikhuijzen C.J.P."/>
            <person name="Hamodrakas S.J."/>
            <person name="Hansson B.S."/>
            <person name="Huguet E."/>
            <person name="Jermiin L.S."/>
            <person name="Lan Q."/>
            <person name="Lehman H.K."/>
            <person name="Lorenzen M."/>
            <person name="Merzendorfer H."/>
            <person name="Michalopoulos I."/>
            <person name="Morton D.B."/>
            <person name="Muthukrishnan S."/>
            <person name="Oakeshott J.G."/>
            <person name="Palmer W."/>
            <person name="Park Y."/>
            <person name="Passarelli A.L."/>
            <person name="Rozas J."/>
            <person name="Schwartz L.M."/>
            <person name="Smith W."/>
            <person name="Southgate A."/>
            <person name="Vilcinskas A."/>
            <person name="Vogt R."/>
            <person name="Wang P."/>
            <person name="Werren J."/>
            <person name="Yu X.Q."/>
            <person name="Zhou J.J."/>
            <person name="Brown S.J."/>
            <person name="Scherer S.E."/>
            <person name="Richards S."/>
            <person name="Blissard G.W."/>
        </authorList>
    </citation>
    <scope>NUCLEOTIDE SEQUENCE</scope>
</reference>
<protein>
    <recommendedName>
        <fullName evidence="9">Alpha-1,3-mannosyl-glycoprotein 4-beta-N-acetylglucosaminyltransferase A</fullName>
    </recommendedName>
</protein>
<dbReference type="GO" id="GO:0006487">
    <property type="term" value="P:protein N-linked glycosylation"/>
    <property type="evidence" value="ECO:0007669"/>
    <property type="project" value="TreeGrafter"/>
</dbReference>
<proteinExistence type="predicted"/>
<dbReference type="AlphaFoldDB" id="A0A922CIB3"/>
<accession>A0A922CIB3</accession>
<reference evidence="7" key="2">
    <citation type="submission" date="2020-12" db="EMBL/GenBank/DDBJ databases">
        <authorList>
            <person name="Kanost M."/>
        </authorList>
    </citation>
    <scope>NUCLEOTIDE SEQUENCE</scope>
</reference>
<dbReference type="Pfam" id="PF04666">
    <property type="entry name" value="MGAT4_cons"/>
    <property type="match status" value="1"/>
</dbReference>
<organism evidence="7 8">
    <name type="scientific">Manduca sexta</name>
    <name type="common">Tobacco hawkmoth</name>
    <name type="synonym">Tobacco hornworm</name>
    <dbReference type="NCBI Taxonomy" id="7130"/>
    <lineage>
        <taxon>Eukaryota</taxon>
        <taxon>Metazoa</taxon>
        <taxon>Ecdysozoa</taxon>
        <taxon>Arthropoda</taxon>
        <taxon>Hexapoda</taxon>
        <taxon>Insecta</taxon>
        <taxon>Pterygota</taxon>
        <taxon>Neoptera</taxon>
        <taxon>Endopterygota</taxon>
        <taxon>Lepidoptera</taxon>
        <taxon>Glossata</taxon>
        <taxon>Ditrysia</taxon>
        <taxon>Bombycoidea</taxon>
        <taxon>Sphingidae</taxon>
        <taxon>Sphinginae</taxon>
        <taxon>Sphingini</taxon>
        <taxon>Manduca</taxon>
    </lineage>
</organism>
<evidence type="ECO:0000259" key="5">
    <source>
        <dbReference type="Pfam" id="PF04666"/>
    </source>
</evidence>
<dbReference type="PANTHER" id="PTHR12062:SF9">
    <property type="entry name" value="ALPHA-1,3-MANNOSYL-GLYCOPROTEIN 4-BETA-N-ACETYLGLUCOSAMINYLTRANSFERASE A, ISOFORM A"/>
    <property type="match status" value="1"/>
</dbReference>
<feature type="domain" description="MGAT4 conserved region" evidence="5">
    <location>
        <begin position="624"/>
        <end position="884"/>
    </location>
</feature>
<feature type="region of interest" description="Disordered" evidence="4">
    <location>
        <begin position="1"/>
        <end position="29"/>
    </location>
</feature>
<dbReference type="GO" id="GO:0005793">
    <property type="term" value="C:endoplasmic reticulum-Golgi intermediate compartment"/>
    <property type="evidence" value="ECO:0007669"/>
    <property type="project" value="TreeGrafter"/>
</dbReference>
<feature type="compositionally biased region" description="Low complexity" evidence="4">
    <location>
        <begin position="1"/>
        <end position="14"/>
    </location>
</feature>
<feature type="compositionally biased region" description="Polar residues" evidence="4">
    <location>
        <begin position="15"/>
        <end position="29"/>
    </location>
</feature>
<name>A0A922CIB3_MANSE</name>
<evidence type="ECO:0000313" key="7">
    <source>
        <dbReference type="EMBL" id="KAG6446944.1"/>
    </source>
</evidence>
<dbReference type="InterPro" id="IPR006759">
    <property type="entry name" value="Glyco_transf_54"/>
</dbReference>
<dbReference type="GO" id="GO:0005783">
    <property type="term" value="C:endoplasmic reticulum"/>
    <property type="evidence" value="ECO:0007669"/>
    <property type="project" value="TreeGrafter"/>
</dbReference>
<evidence type="ECO:0000256" key="1">
    <source>
        <dbReference type="ARBA" id="ARBA00004922"/>
    </source>
</evidence>
<keyword evidence="3" id="KW-0808">Transferase</keyword>
<evidence type="ECO:0000259" key="6">
    <source>
        <dbReference type="Pfam" id="PF23524"/>
    </source>
</evidence>
<dbReference type="InterPro" id="IPR056576">
    <property type="entry name" value="MGAT4_A/B/C_C"/>
</dbReference>
<dbReference type="EMBL" id="JH668339">
    <property type="protein sequence ID" value="KAG6446944.1"/>
    <property type="molecule type" value="Genomic_DNA"/>
</dbReference>
<evidence type="ECO:0008006" key="9">
    <source>
        <dbReference type="Google" id="ProtNLM"/>
    </source>
</evidence>
<keyword evidence="2" id="KW-0328">Glycosyltransferase</keyword>
<evidence type="ECO:0000256" key="2">
    <source>
        <dbReference type="ARBA" id="ARBA00022676"/>
    </source>
</evidence>